<dbReference type="Proteomes" id="UP000624244">
    <property type="component" value="Unassembled WGS sequence"/>
</dbReference>
<gene>
    <name evidence="2" type="ORF">GGP41_009184</name>
</gene>
<dbReference type="EMBL" id="WNKQ01000012">
    <property type="protein sequence ID" value="KAF5847956.1"/>
    <property type="molecule type" value="Genomic_DNA"/>
</dbReference>
<feature type="region of interest" description="Disordered" evidence="1">
    <location>
        <begin position="1"/>
        <end position="42"/>
    </location>
</feature>
<dbReference type="PANTHER" id="PTHR38696:SF1">
    <property type="entry name" value="MEDIATOR OF RNA POLYMERASE II TRANSCRIPTION SUBUNIT 13"/>
    <property type="match status" value="1"/>
</dbReference>
<evidence type="ECO:0000313" key="3">
    <source>
        <dbReference type="Proteomes" id="UP000624244"/>
    </source>
</evidence>
<accession>A0A8H5ZES3</accession>
<comment type="caution">
    <text evidence="2">The sequence shown here is derived from an EMBL/GenBank/DDBJ whole genome shotgun (WGS) entry which is preliminary data.</text>
</comment>
<evidence type="ECO:0000313" key="2">
    <source>
        <dbReference type="EMBL" id="KAF5847956.1"/>
    </source>
</evidence>
<dbReference type="PANTHER" id="PTHR38696">
    <property type="entry name" value="MEDIATOR OF RNA POLYMERASE II TRANSCRIPTION SUBUNIT 13"/>
    <property type="match status" value="1"/>
</dbReference>
<reference evidence="2" key="1">
    <citation type="submission" date="2019-11" db="EMBL/GenBank/DDBJ databases">
        <title>Bipolaris sorokiniana Genome sequencing.</title>
        <authorList>
            <person name="Wang H."/>
        </authorList>
    </citation>
    <scope>NUCLEOTIDE SEQUENCE</scope>
</reference>
<protein>
    <submittedName>
        <fullName evidence="2">Uncharacterized protein</fullName>
    </submittedName>
</protein>
<evidence type="ECO:0000256" key="1">
    <source>
        <dbReference type="SAM" id="MobiDB-lite"/>
    </source>
</evidence>
<sequence>MFDKIRGKSPSGHSKHDSSDIHQGSPLSIPGPPSYAASSSTPVPPFQTRFASLSLHMEDRIRFLRFPEPVISACRSAILSNWPQGISSERPYANSHEIKLDGYPWRGFGKDAAQARRLVKGVLSTLHANGWILTLTTDVSKTAADKDTLLFRYQAPPPARHEWCSIAFSRQSRLRFIDCPPELYASLPQRIGSEWLKGQSEYAPGIWEFELHGYPWSPTGKTTMQVRELLMALVEMLEEEGWSVYASIDQKSSGGQGTSSYASKLMFLNMNDRHDEKKIGSSTPAQYYSLQIL</sequence>
<organism evidence="2 3">
    <name type="scientific">Cochliobolus sativus</name>
    <name type="common">Common root rot and spot blotch fungus</name>
    <name type="synonym">Bipolaris sorokiniana</name>
    <dbReference type="NCBI Taxonomy" id="45130"/>
    <lineage>
        <taxon>Eukaryota</taxon>
        <taxon>Fungi</taxon>
        <taxon>Dikarya</taxon>
        <taxon>Ascomycota</taxon>
        <taxon>Pezizomycotina</taxon>
        <taxon>Dothideomycetes</taxon>
        <taxon>Pleosporomycetidae</taxon>
        <taxon>Pleosporales</taxon>
        <taxon>Pleosporineae</taxon>
        <taxon>Pleosporaceae</taxon>
        <taxon>Bipolaris</taxon>
    </lineage>
</organism>
<dbReference type="AlphaFoldDB" id="A0A8H5ZES3"/>
<proteinExistence type="predicted"/>
<name>A0A8H5ZES3_COCSA</name>